<dbReference type="InterPro" id="IPR005149">
    <property type="entry name" value="Tscrpt_reg_PadR_N"/>
</dbReference>
<dbReference type="PANTHER" id="PTHR43252">
    <property type="entry name" value="TRANSCRIPTIONAL REGULATOR YQJI"/>
    <property type="match status" value="1"/>
</dbReference>
<dbReference type="Proteomes" id="UP000269198">
    <property type="component" value="Unassembled WGS sequence"/>
</dbReference>
<dbReference type="InterPro" id="IPR036388">
    <property type="entry name" value="WH-like_DNA-bd_sf"/>
</dbReference>
<gene>
    <name evidence="2" type="ORF">EFW17_17605</name>
</gene>
<comment type="caution">
    <text evidence="2">The sequence shown here is derived from an EMBL/GenBank/DDBJ whole genome shotgun (WGS) entry which is preliminary data.</text>
</comment>
<dbReference type="AlphaFoldDB" id="A0A3N0E5E4"/>
<protein>
    <submittedName>
        <fullName evidence="2">PadR family transcriptional regulator</fullName>
    </submittedName>
</protein>
<organism evidence="2 3">
    <name type="scientific">Halostreptopolyspora alba</name>
    <dbReference type="NCBI Taxonomy" id="2487137"/>
    <lineage>
        <taxon>Bacteria</taxon>
        <taxon>Bacillati</taxon>
        <taxon>Actinomycetota</taxon>
        <taxon>Actinomycetes</taxon>
        <taxon>Streptosporangiales</taxon>
        <taxon>Nocardiopsidaceae</taxon>
        <taxon>Halostreptopolyspora</taxon>
    </lineage>
</organism>
<reference evidence="2 3" key="1">
    <citation type="submission" date="2018-11" db="EMBL/GenBank/DDBJ databases">
        <title>The genome draft of YIM 96095.</title>
        <authorList>
            <person name="Tang S.-K."/>
            <person name="Chunyu W.-X."/>
            <person name="Feng Y.-Z."/>
        </authorList>
    </citation>
    <scope>NUCLEOTIDE SEQUENCE [LARGE SCALE GENOMIC DNA]</scope>
    <source>
        <strain evidence="2 3">YIM 96095</strain>
    </source>
</reference>
<sequence>MRVGVLLLLAEESLNGYEMINEAAERSGGHWRLTSAKVHPMLDQLAEEGLVQLSEESGGGRQRPYELTPAGRALVDSEFAGITPPWVVHAPVGDESEPQQESAQIEIQGPSAQFQEVAAQFTAAANQVAQVGTSEQIERARELVAESKRNLYRILAEDDPAPQSS</sequence>
<evidence type="ECO:0000313" key="2">
    <source>
        <dbReference type="EMBL" id="RNL83055.1"/>
    </source>
</evidence>
<keyword evidence="3" id="KW-1185">Reference proteome</keyword>
<accession>A0A3N0E5E4</accession>
<evidence type="ECO:0000313" key="3">
    <source>
        <dbReference type="Proteomes" id="UP000269198"/>
    </source>
</evidence>
<dbReference type="PANTHER" id="PTHR43252:SF2">
    <property type="entry name" value="TRANSCRIPTION REGULATOR, PADR-LIKE FAMILY"/>
    <property type="match status" value="1"/>
</dbReference>
<feature type="domain" description="Transcription regulator PadR N-terminal" evidence="1">
    <location>
        <begin position="5"/>
        <end position="74"/>
    </location>
</feature>
<dbReference type="EMBL" id="RJMB01000019">
    <property type="protein sequence ID" value="RNL83055.1"/>
    <property type="molecule type" value="Genomic_DNA"/>
</dbReference>
<dbReference type="Gene3D" id="1.10.10.10">
    <property type="entry name" value="Winged helix-like DNA-binding domain superfamily/Winged helix DNA-binding domain"/>
    <property type="match status" value="1"/>
</dbReference>
<dbReference type="Pfam" id="PF03551">
    <property type="entry name" value="PadR"/>
    <property type="match status" value="1"/>
</dbReference>
<proteinExistence type="predicted"/>
<dbReference type="InterPro" id="IPR036390">
    <property type="entry name" value="WH_DNA-bd_sf"/>
</dbReference>
<dbReference type="SUPFAM" id="SSF46785">
    <property type="entry name" value="Winged helix' DNA-binding domain"/>
    <property type="match status" value="1"/>
</dbReference>
<evidence type="ECO:0000259" key="1">
    <source>
        <dbReference type="Pfam" id="PF03551"/>
    </source>
</evidence>
<dbReference type="OrthoDB" id="1683430at2"/>
<name>A0A3N0E5E4_9ACTN</name>